<evidence type="ECO:0000313" key="14">
    <source>
        <dbReference type="Proteomes" id="UP000663760"/>
    </source>
</evidence>
<dbReference type="SUPFAM" id="SSF56112">
    <property type="entry name" value="Protein kinase-like (PK-like)"/>
    <property type="match status" value="1"/>
</dbReference>
<comment type="catalytic activity">
    <reaction evidence="8">
        <text>L-seryl-[protein] + ATP = O-phospho-L-seryl-[protein] + ADP + H(+)</text>
        <dbReference type="Rhea" id="RHEA:17989"/>
        <dbReference type="Rhea" id="RHEA-COMP:9863"/>
        <dbReference type="Rhea" id="RHEA-COMP:11604"/>
        <dbReference type="ChEBI" id="CHEBI:15378"/>
        <dbReference type="ChEBI" id="CHEBI:29999"/>
        <dbReference type="ChEBI" id="CHEBI:30616"/>
        <dbReference type="ChEBI" id="CHEBI:83421"/>
        <dbReference type="ChEBI" id="CHEBI:456216"/>
        <dbReference type="EC" id="2.7.11.1"/>
    </reaction>
</comment>
<dbReference type="Proteomes" id="UP000663760">
    <property type="component" value="Chromosome 3"/>
</dbReference>
<dbReference type="InterPro" id="IPR001245">
    <property type="entry name" value="Ser-Thr/Tyr_kinase_cat_dom"/>
</dbReference>
<accession>A0A7I8K706</accession>
<evidence type="ECO:0000256" key="6">
    <source>
        <dbReference type="ARBA" id="ARBA00022840"/>
    </source>
</evidence>
<evidence type="ECO:0000256" key="8">
    <source>
        <dbReference type="ARBA" id="ARBA00048679"/>
    </source>
</evidence>
<dbReference type="OrthoDB" id="4062651at2759"/>
<gene>
    <name evidence="13" type="ORF">SI8410_03003545</name>
</gene>
<reference evidence="13" key="1">
    <citation type="submission" date="2020-02" db="EMBL/GenBank/DDBJ databases">
        <authorList>
            <person name="Scholz U."/>
            <person name="Mascher M."/>
            <person name="Fiebig A."/>
        </authorList>
    </citation>
    <scope>NUCLEOTIDE SEQUENCE</scope>
</reference>
<dbReference type="CDD" id="cd14066">
    <property type="entry name" value="STKc_IRAK"/>
    <property type="match status" value="1"/>
</dbReference>
<evidence type="ECO:0000256" key="3">
    <source>
        <dbReference type="ARBA" id="ARBA00022679"/>
    </source>
</evidence>
<keyword evidence="5" id="KW-0418">Kinase</keyword>
<evidence type="ECO:0000259" key="12">
    <source>
        <dbReference type="PROSITE" id="PS50011"/>
    </source>
</evidence>
<dbReference type="PANTHER" id="PTHR47989">
    <property type="entry name" value="OS01G0750732 PROTEIN"/>
    <property type="match status" value="1"/>
</dbReference>
<evidence type="ECO:0000256" key="10">
    <source>
        <dbReference type="RuleBase" id="RU000304"/>
    </source>
</evidence>
<keyword evidence="2 10" id="KW-0723">Serine/threonine-protein kinase</keyword>
<evidence type="ECO:0000256" key="5">
    <source>
        <dbReference type="ARBA" id="ARBA00022777"/>
    </source>
</evidence>
<name>A0A7I8K706_SPIIN</name>
<evidence type="ECO:0000256" key="2">
    <source>
        <dbReference type="ARBA" id="ARBA00022527"/>
    </source>
</evidence>
<dbReference type="PROSITE" id="PS00108">
    <property type="entry name" value="PROTEIN_KINASE_ST"/>
    <property type="match status" value="1"/>
</dbReference>
<organism evidence="13 14">
    <name type="scientific">Spirodela intermedia</name>
    <name type="common">Intermediate duckweed</name>
    <dbReference type="NCBI Taxonomy" id="51605"/>
    <lineage>
        <taxon>Eukaryota</taxon>
        <taxon>Viridiplantae</taxon>
        <taxon>Streptophyta</taxon>
        <taxon>Embryophyta</taxon>
        <taxon>Tracheophyta</taxon>
        <taxon>Spermatophyta</taxon>
        <taxon>Magnoliopsida</taxon>
        <taxon>Liliopsida</taxon>
        <taxon>Araceae</taxon>
        <taxon>Lemnoideae</taxon>
        <taxon>Spirodela</taxon>
    </lineage>
</organism>
<feature type="domain" description="Protein kinase" evidence="12">
    <location>
        <begin position="126"/>
        <end position="402"/>
    </location>
</feature>
<feature type="binding site" evidence="9">
    <location>
        <position position="158"/>
    </location>
    <ligand>
        <name>ATP</name>
        <dbReference type="ChEBI" id="CHEBI:30616"/>
    </ligand>
</feature>
<dbReference type="FunFam" id="1.10.510.10:FF:000300">
    <property type="entry name" value="Calmodulin-binding receptor-like cytoplasmic kinase 3"/>
    <property type="match status" value="1"/>
</dbReference>
<dbReference type="Gene3D" id="1.10.510.10">
    <property type="entry name" value="Transferase(Phosphotransferase) domain 1"/>
    <property type="match status" value="1"/>
</dbReference>
<evidence type="ECO:0000256" key="7">
    <source>
        <dbReference type="ARBA" id="ARBA00047899"/>
    </source>
</evidence>
<dbReference type="PANTHER" id="PTHR47989:SF71">
    <property type="entry name" value="PROTEIN KINASE DOMAIN-CONTAINING PROTEIN"/>
    <property type="match status" value="1"/>
</dbReference>
<sequence>MQKLGSRVYSSGARKQDPTPNPSDFSQSSTYSAHSAVGSDSSGKFRVPKSFRGRVHGVAGSCITCFSPRHSGAWPDDEDDDNIHDFSTSTSAWTASGSKLKHGEASLHEGSTAFTMAEVNGATGNFSAANIIGQGGFGTVYRGRLRDGSLIAVKRAKKNLFDNHVGVEFKNEIQTLSQIEHLNLVRLLGYVEYGDERIILVEYVANGSLREHLDGSRGEGLEMGQRLDIAIDVAHAITYLHMYTDPPIIHRDVKASNVLITEKLRAKVGDFGFAKLTDEDSDATHISTQIKGTAGYLDPEYLQTYQLTEKSDVYSFGVLLVEIVSGRRPIDPKRDVRDRLTTKWAMNRFRSGNAVTAMDPRLRRNPASVMAVERMLALAAECLAPSRKSRPSMKRCGEVLWGIRKDFRDMELSAAAPASPSSVRHPESGSYGGKDSSPCSTR</sequence>
<feature type="region of interest" description="Disordered" evidence="11">
    <location>
        <begin position="1"/>
        <end position="46"/>
    </location>
</feature>
<dbReference type="Gene3D" id="3.30.200.20">
    <property type="entry name" value="Phosphorylase Kinase, domain 1"/>
    <property type="match status" value="1"/>
</dbReference>
<proteinExistence type="inferred from homology"/>
<comment type="similarity">
    <text evidence="10">Belongs to the protein kinase superfamily.</text>
</comment>
<dbReference type="InterPro" id="IPR008271">
    <property type="entry name" value="Ser/Thr_kinase_AS"/>
</dbReference>
<dbReference type="EMBL" id="LR746266">
    <property type="protein sequence ID" value="CAA7392673.1"/>
    <property type="molecule type" value="Genomic_DNA"/>
</dbReference>
<dbReference type="InterPro" id="IPR017441">
    <property type="entry name" value="Protein_kinase_ATP_BS"/>
</dbReference>
<dbReference type="GO" id="GO:0005524">
    <property type="term" value="F:ATP binding"/>
    <property type="evidence" value="ECO:0007669"/>
    <property type="project" value="UniProtKB-UniRule"/>
</dbReference>
<dbReference type="InterPro" id="IPR011009">
    <property type="entry name" value="Kinase-like_dom_sf"/>
</dbReference>
<dbReference type="PROSITE" id="PS00107">
    <property type="entry name" value="PROTEIN_KINASE_ATP"/>
    <property type="match status" value="1"/>
</dbReference>
<dbReference type="FunFam" id="3.30.200.20:FF:001335">
    <property type="entry name" value="Calmodulin-binding receptor-like cytoplasmic kinase 2"/>
    <property type="match status" value="1"/>
</dbReference>
<dbReference type="EC" id="2.7.11.1" evidence="1"/>
<keyword evidence="6 9" id="KW-0067">ATP-binding</keyword>
<keyword evidence="3" id="KW-0808">Transferase</keyword>
<evidence type="ECO:0000256" key="1">
    <source>
        <dbReference type="ARBA" id="ARBA00012513"/>
    </source>
</evidence>
<dbReference type="PROSITE" id="PS50011">
    <property type="entry name" value="PROTEIN_KINASE_DOM"/>
    <property type="match status" value="1"/>
</dbReference>
<dbReference type="AlphaFoldDB" id="A0A7I8K706"/>
<evidence type="ECO:0000256" key="9">
    <source>
        <dbReference type="PROSITE-ProRule" id="PRU10141"/>
    </source>
</evidence>
<feature type="compositionally biased region" description="Polar residues" evidence="11">
    <location>
        <begin position="22"/>
        <end position="42"/>
    </location>
</feature>
<keyword evidence="14" id="KW-1185">Reference proteome</keyword>
<evidence type="ECO:0000256" key="4">
    <source>
        <dbReference type="ARBA" id="ARBA00022741"/>
    </source>
</evidence>
<comment type="catalytic activity">
    <reaction evidence="7">
        <text>L-threonyl-[protein] + ATP = O-phospho-L-threonyl-[protein] + ADP + H(+)</text>
        <dbReference type="Rhea" id="RHEA:46608"/>
        <dbReference type="Rhea" id="RHEA-COMP:11060"/>
        <dbReference type="Rhea" id="RHEA-COMP:11605"/>
        <dbReference type="ChEBI" id="CHEBI:15378"/>
        <dbReference type="ChEBI" id="CHEBI:30013"/>
        <dbReference type="ChEBI" id="CHEBI:30616"/>
        <dbReference type="ChEBI" id="CHEBI:61977"/>
        <dbReference type="ChEBI" id="CHEBI:456216"/>
        <dbReference type="EC" id="2.7.11.1"/>
    </reaction>
</comment>
<dbReference type="GO" id="GO:0004674">
    <property type="term" value="F:protein serine/threonine kinase activity"/>
    <property type="evidence" value="ECO:0007669"/>
    <property type="project" value="UniProtKB-KW"/>
</dbReference>
<dbReference type="SMART" id="SM00220">
    <property type="entry name" value="S_TKc"/>
    <property type="match status" value="1"/>
</dbReference>
<keyword evidence="4 9" id="KW-0547">Nucleotide-binding</keyword>
<feature type="region of interest" description="Disordered" evidence="11">
    <location>
        <begin position="414"/>
        <end position="442"/>
    </location>
</feature>
<dbReference type="Pfam" id="PF07714">
    <property type="entry name" value="PK_Tyr_Ser-Thr"/>
    <property type="match status" value="1"/>
</dbReference>
<dbReference type="InterPro" id="IPR000719">
    <property type="entry name" value="Prot_kinase_dom"/>
</dbReference>
<protein>
    <recommendedName>
        <fullName evidence="1">non-specific serine/threonine protein kinase</fullName>
        <ecNumber evidence="1">2.7.11.1</ecNumber>
    </recommendedName>
</protein>
<evidence type="ECO:0000256" key="11">
    <source>
        <dbReference type="SAM" id="MobiDB-lite"/>
    </source>
</evidence>
<evidence type="ECO:0000313" key="13">
    <source>
        <dbReference type="EMBL" id="CAA7392673.1"/>
    </source>
</evidence>